<dbReference type="AlphaFoldDB" id="A0A1J8QXD0"/>
<dbReference type="Proteomes" id="UP000183567">
    <property type="component" value="Unassembled WGS sequence"/>
</dbReference>
<protein>
    <submittedName>
        <fullName evidence="1">Uncharacterized protein</fullName>
    </submittedName>
</protein>
<name>A0A1J8QXD0_9AGAM</name>
<accession>A0A1J8QXD0</accession>
<evidence type="ECO:0000313" key="2">
    <source>
        <dbReference type="Proteomes" id="UP000183567"/>
    </source>
</evidence>
<proteinExistence type="predicted"/>
<keyword evidence="2" id="KW-1185">Reference proteome</keyword>
<gene>
    <name evidence="1" type="ORF">AZE42_06803</name>
</gene>
<evidence type="ECO:0000313" key="1">
    <source>
        <dbReference type="EMBL" id="OJA18049.1"/>
    </source>
</evidence>
<comment type="caution">
    <text evidence="1">The sequence shown here is derived from an EMBL/GenBank/DDBJ whole genome shotgun (WGS) entry which is preliminary data.</text>
</comment>
<reference evidence="1 2" key="1">
    <citation type="submission" date="2016-03" db="EMBL/GenBank/DDBJ databases">
        <title>Comparative genomics of the ectomycorrhizal sister species Rhizopogon vinicolor and Rhizopogon vesiculosus (Basidiomycota: Boletales) reveals a divergence of the mating type B locus.</title>
        <authorList>
            <person name="Mujic A.B."/>
            <person name="Kuo A."/>
            <person name="Tritt A."/>
            <person name="Lipzen A."/>
            <person name="Chen C."/>
            <person name="Johnson J."/>
            <person name="Sharma A."/>
            <person name="Barry K."/>
            <person name="Grigoriev I.V."/>
            <person name="Spatafora J.W."/>
        </authorList>
    </citation>
    <scope>NUCLEOTIDE SEQUENCE [LARGE SCALE GENOMIC DNA]</scope>
    <source>
        <strain evidence="1 2">AM-OR11-056</strain>
    </source>
</reference>
<sequence>MADALAAYIADIIRDTLQALSQQTLCLHSTLQSRN</sequence>
<organism evidence="1 2">
    <name type="scientific">Rhizopogon vesiculosus</name>
    <dbReference type="NCBI Taxonomy" id="180088"/>
    <lineage>
        <taxon>Eukaryota</taxon>
        <taxon>Fungi</taxon>
        <taxon>Dikarya</taxon>
        <taxon>Basidiomycota</taxon>
        <taxon>Agaricomycotina</taxon>
        <taxon>Agaricomycetes</taxon>
        <taxon>Agaricomycetidae</taxon>
        <taxon>Boletales</taxon>
        <taxon>Suillineae</taxon>
        <taxon>Rhizopogonaceae</taxon>
        <taxon>Rhizopogon</taxon>
    </lineage>
</organism>
<dbReference type="EMBL" id="LVVM01001660">
    <property type="protein sequence ID" value="OJA18049.1"/>
    <property type="molecule type" value="Genomic_DNA"/>
</dbReference>